<dbReference type="OrthoDB" id="6145657at2759"/>
<accession>A0A8S3SLA8</accession>
<dbReference type="PANTHER" id="PTHR47027">
    <property type="entry name" value="REVERSE TRANSCRIPTASE DOMAIN-CONTAINING PROTEIN"/>
    <property type="match status" value="1"/>
</dbReference>
<reference evidence="2" key="1">
    <citation type="submission" date="2021-03" db="EMBL/GenBank/DDBJ databases">
        <authorList>
            <person name="Bekaert M."/>
        </authorList>
    </citation>
    <scope>NUCLEOTIDE SEQUENCE</scope>
</reference>
<proteinExistence type="predicted"/>
<feature type="domain" description="Reverse transcriptase" evidence="1">
    <location>
        <begin position="1"/>
        <end position="95"/>
    </location>
</feature>
<dbReference type="Pfam" id="PF00078">
    <property type="entry name" value="RVT_1"/>
    <property type="match status" value="1"/>
</dbReference>
<dbReference type="Proteomes" id="UP000683360">
    <property type="component" value="Unassembled WGS sequence"/>
</dbReference>
<gene>
    <name evidence="2" type="ORF">MEDL_34931</name>
</gene>
<dbReference type="SUPFAM" id="SSF56672">
    <property type="entry name" value="DNA/RNA polymerases"/>
    <property type="match status" value="1"/>
</dbReference>
<evidence type="ECO:0000259" key="1">
    <source>
        <dbReference type="PROSITE" id="PS50878"/>
    </source>
</evidence>
<name>A0A8S3SLA8_MYTED</name>
<dbReference type="AlphaFoldDB" id="A0A8S3SLA8"/>
<dbReference type="PANTHER" id="PTHR47027:SF20">
    <property type="entry name" value="REVERSE TRANSCRIPTASE-LIKE PROTEIN WITH RNA-DIRECTED DNA POLYMERASE DOMAIN"/>
    <property type="match status" value="1"/>
</dbReference>
<sequence>MSVNASDDVVQLNGFLIYLILFADDTVLFSKSPEMLQKLLDNLSIYCQKWKIEVNTDKTKIVVFRNGWQPANFSFMYEGKKLQIVDSYVYLGMLLHYNGKFLHTQKRLSQQGSRALASLLNSLKHVFLSTSQECLRFDSMVGSVLNCGNIGIKSYLLAPLLA</sequence>
<dbReference type="PROSITE" id="PS50878">
    <property type="entry name" value="RT_POL"/>
    <property type="match status" value="1"/>
</dbReference>
<protein>
    <recommendedName>
        <fullName evidence="1">Reverse transcriptase domain-containing protein</fullName>
    </recommendedName>
</protein>
<comment type="caution">
    <text evidence="2">The sequence shown here is derived from an EMBL/GenBank/DDBJ whole genome shotgun (WGS) entry which is preliminary data.</text>
</comment>
<evidence type="ECO:0000313" key="3">
    <source>
        <dbReference type="Proteomes" id="UP000683360"/>
    </source>
</evidence>
<dbReference type="InterPro" id="IPR000477">
    <property type="entry name" value="RT_dom"/>
</dbReference>
<dbReference type="EMBL" id="CAJPWZ010001683">
    <property type="protein sequence ID" value="CAG2221564.1"/>
    <property type="molecule type" value="Genomic_DNA"/>
</dbReference>
<dbReference type="InterPro" id="IPR043502">
    <property type="entry name" value="DNA/RNA_pol_sf"/>
</dbReference>
<evidence type="ECO:0000313" key="2">
    <source>
        <dbReference type="EMBL" id="CAG2221564.1"/>
    </source>
</evidence>
<organism evidence="2 3">
    <name type="scientific">Mytilus edulis</name>
    <name type="common">Blue mussel</name>
    <dbReference type="NCBI Taxonomy" id="6550"/>
    <lineage>
        <taxon>Eukaryota</taxon>
        <taxon>Metazoa</taxon>
        <taxon>Spiralia</taxon>
        <taxon>Lophotrochozoa</taxon>
        <taxon>Mollusca</taxon>
        <taxon>Bivalvia</taxon>
        <taxon>Autobranchia</taxon>
        <taxon>Pteriomorphia</taxon>
        <taxon>Mytilida</taxon>
        <taxon>Mytiloidea</taxon>
        <taxon>Mytilidae</taxon>
        <taxon>Mytilinae</taxon>
        <taxon>Mytilus</taxon>
    </lineage>
</organism>
<keyword evidence="3" id="KW-1185">Reference proteome</keyword>